<keyword evidence="1" id="KW-0378">Hydrolase</keyword>
<organism evidence="4">
    <name type="scientific">marine metagenome</name>
    <dbReference type="NCBI Taxonomy" id="408172"/>
    <lineage>
        <taxon>unclassified sequences</taxon>
        <taxon>metagenomes</taxon>
        <taxon>ecological metagenomes</taxon>
    </lineage>
</organism>
<evidence type="ECO:0000313" key="4">
    <source>
        <dbReference type="EMBL" id="SVE64893.1"/>
    </source>
</evidence>
<dbReference type="SUPFAM" id="SSF55811">
    <property type="entry name" value="Nudix"/>
    <property type="match status" value="1"/>
</dbReference>
<dbReference type="CDD" id="cd02883">
    <property type="entry name" value="NUDIX_Hydrolase"/>
    <property type="match status" value="1"/>
</dbReference>
<dbReference type="PROSITE" id="PS51462">
    <property type="entry name" value="NUDIX"/>
    <property type="match status" value="1"/>
</dbReference>
<dbReference type="GO" id="GO:0016787">
    <property type="term" value="F:hydrolase activity"/>
    <property type="evidence" value="ECO:0007669"/>
    <property type="project" value="UniProtKB-KW"/>
</dbReference>
<evidence type="ECO:0000256" key="2">
    <source>
        <dbReference type="SAM" id="MobiDB-lite"/>
    </source>
</evidence>
<dbReference type="EMBL" id="UINC01232079">
    <property type="protein sequence ID" value="SVE64893.1"/>
    <property type="molecule type" value="Genomic_DNA"/>
</dbReference>
<dbReference type="PROSITE" id="PS00893">
    <property type="entry name" value="NUDIX_BOX"/>
    <property type="match status" value="1"/>
</dbReference>
<dbReference type="InterPro" id="IPR020084">
    <property type="entry name" value="NUDIX_hydrolase_CS"/>
</dbReference>
<sequence length="98" mass="10736">MVQNQRRGGRTDWSTPGGVIDEGETVLEGLTREVKEETGLVIDGWTGPVYTVSAEAHDMNWLLRVEVHLASGHDGVINIDDPDGIVIAAEWIPRTDLT</sequence>
<dbReference type="InterPro" id="IPR000086">
    <property type="entry name" value="NUDIX_hydrolase_dom"/>
</dbReference>
<accession>A0A383F899</accession>
<reference evidence="4" key="1">
    <citation type="submission" date="2018-05" db="EMBL/GenBank/DDBJ databases">
        <authorList>
            <person name="Lanie J.A."/>
            <person name="Ng W.-L."/>
            <person name="Kazmierczak K.M."/>
            <person name="Andrzejewski T.M."/>
            <person name="Davidsen T.M."/>
            <person name="Wayne K.J."/>
            <person name="Tettelin H."/>
            <person name="Glass J.I."/>
            <person name="Rusch D."/>
            <person name="Podicherti R."/>
            <person name="Tsui H.-C.T."/>
            <person name="Winkler M.E."/>
        </authorList>
    </citation>
    <scope>NUCLEOTIDE SEQUENCE</scope>
</reference>
<feature type="region of interest" description="Disordered" evidence="2">
    <location>
        <begin position="1"/>
        <end position="21"/>
    </location>
</feature>
<feature type="domain" description="Nudix hydrolase" evidence="3">
    <location>
        <begin position="1"/>
        <end position="98"/>
    </location>
</feature>
<dbReference type="InterPro" id="IPR020476">
    <property type="entry name" value="Nudix_hydrolase"/>
</dbReference>
<dbReference type="InterPro" id="IPR015797">
    <property type="entry name" value="NUDIX_hydrolase-like_dom_sf"/>
</dbReference>
<dbReference type="Pfam" id="PF00293">
    <property type="entry name" value="NUDIX"/>
    <property type="match status" value="1"/>
</dbReference>
<feature type="non-terminal residue" evidence="4">
    <location>
        <position position="98"/>
    </location>
</feature>
<protein>
    <recommendedName>
        <fullName evidence="3">Nudix hydrolase domain-containing protein</fullName>
    </recommendedName>
</protein>
<name>A0A383F899_9ZZZZ</name>
<dbReference type="AlphaFoldDB" id="A0A383F899"/>
<evidence type="ECO:0000259" key="3">
    <source>
        <dbReference type="PROSITE" id="PS51462"/>
    </source>
</evidence>
<dbReference type="Gene3D" id="3.90.79.10">
    <property type="entry name" value="Nucleoside Triphosphate Pyrophosphohydrolase"/>
    <property type="match status" value="1"/>
</dbReference>
<dbReference type="PRINTS" id="PR00502">
    <property type="entry name" value="NUDIXFAMILY"/>
</dbReference>
<gene>
    <name evidence="4" type="ORF">METZ01_LOCUS517747</name>
</gene>
<proteinExistence type="predicted"/>
<evidence type="ECO:0000256" key="1">
    <source>
        <dbReference type="ARBA" id="ARBA00022801"/>
    </source>
</evidence>